<evidence type="ECO:0000259" key="3">
    <source>
        <dbReference type="PROSITE" id="PS51102"/>
    </source>
</evidence>
<feature type="transmembrane region" description="Helical" evidence="2">
    <location>
        <begin position="204"/>
        <end position="225"/>
    </location>
</feature>
<dbReference type="PANTHER" id="PTHR39427">
    <property type="match status" value="1"/>
</dbReference>
<sequence length="226" mass="23098">MARFITADLYVSGVTSDCISRQADAAQAAPIRAREGRAISGEAIGAAQTAQKRNIVTRIGISIGRIVNIFYAAGRESIDITIKSILPFMAFVSMILGIISASGIGGIIANTISPVAGTLPGMLVISFICAIPFVSPILGPGAVIAQVVGTLLGAEIGLGHIPPQYALPALFAINAQVGADFVPVGLSLGEAEPETIELGVPAVLYSRVITGPLAVLIAYAASIGLY</sequence>
<feature type="transmembrane region" description="Helical" evidence="2">
    <location>
        <begin position="121"/>
        <end position="153"/>
    </location>
</feature>
<gene>
    <name evidence="4" type="primary">srlE</name>
    <name evidence="4" type="ORF">HMPREF1250_0705</name>
</gene>
<comment type="caution">
    <text evidence="1">Lacks conserved residue(s) required for the propagation of feature annotation.</text>
</comment>
<keyword evidence="2" id="KW-0472">Membrane</keyword>
<dbReference type="GO" id="GO:0009401">
    <property type="term" value="P:phosphoenolpyruvate-dependent sugar phosphotransferase system"/>
    <property type="evidence" value="ECO:0007669"/>
    <property type="project" value="InterPro"/>
</dbReference>
<keyword evidence="2" id="KW-1133">Transmembrane helix</keyword>
<protein>
    <submittedName>
        <fullName evidence="4">PTS system, glucitol/sorbitol-specific, IIBC component</fullName>
    </submittedName>
</protein>
<evidence type="ECO:0000313" key="5">
    <source>
        <dbReference type="Proteomes" id="UP000017090"/>
    </source>
</evidence>
<dbReference type="GO" id="GO:0008982">
    <property type="term" value="F:protein-N(PI)-phosphohistidine-sugar phosphotransferase activity"/>
    <property type="evidence" value="ECO:0007669"/>
    <property type="project" value="InterPro"/>
</dbReference>
<dbReference type="Pfam" id="PF03612">
    <property type="entry name" value="EIIBC-GUT_N"/>
    <property type="match status" value="1"/>
</dbReference>
<dbReference type="GO" id="GO:0005886">
    <property type="term" value="C:plasma membrane"/>
    <property type="evidence" value="ECO:0007669"/>
    <property type="project" value="TreeGrafter"/>
</dbReference>
<dbReference type="eggNOG" id="COG3732">
    <property type="taxonomic scope" value="Bacteria"/>
</dbReference>
<dbReference type="EMBL" id="AWXA01000021">
    <property type="protein sequence ID" value="ERT60494.1"/>
    <property type="molecule type" value="Genomic_DNA"/>
</dbReference>
<organism evidence="4 5">
    <name type="scientific">Megasphaera vaginalis</name>
    <name type="common">ex Srinivasan et al. 2021</name>
    <dbReference type="NCBI Taxonomy" id="1111454"/>
    <lineage>
        <taxon>Bacteria</taxon>
        <taxon>Bacillati</taxon>
        <taxon>Bacillota</taxon>
        <taxon>Negativicutes</taxon>
        <taxon>Veillonellales</taxon>
        <taxon>Veillonellaceae</taxon>
        <taxon>Megasphaera</taxon>
    </lineage>
</organism>
<keyword evidence="5" id="KW-1185">Reference proteome</keyword>
<feature type="transmembrane region" description="Helical" evidence="2">
    <location>
        <begin position="85"/>
        <end position="109"/>
    </location>
</feature>
<dbReference type="InterPro" id="IPR011618">
    <property type="entry name" value="PTS_EIIBC_GUT_N"/>
</dbReference>
<dbReference type="STRING" id="1111454.HMPREF1250_0705"/>
<accession>U7UNL5</accession>
<dbReference type="PANTHER" id="PTHR39427:SF1">
    <property type="entry name" value="PTS SYSTEM GLUCITOL_SORBITOL-SPECIFIC EIIB COMPONENT"/>
    <property type="match status" value="1"/>
</dbReference>
<comment type="caution">
    <text evidence="4">The sequence shown here is derived from an EMBL/GenBank/DDBJ whole genome shotgun (WGS) entry which is preliminary data.</text>
</comment>
<dbReference type="InterPro" id="IPR004702">
    <property type="entry name" value="PTS_sorb_EIIBC"/>
</dbReference>
<evidence type="ECO:0000313" key="4">
    <source>
        <dbReference type="EMBL" id="ERT60494.1"/>
    </source>
</evidence>
<keyword evidence="2" id="KW-0812">Transmembrane</keyword>
<dbReference type="Pfam" id="PF07663">
    <property type="entry name" value="EIIBC-GUT_C"/>
    <property type="match status" value="1"/>
</dbReference>
<dbReference type="InterPro" id="IPR011638">
    <property type="entry name" value="PTS_EIIBC_GUT_C"/>
</dbReference>
<evidence type="ECO:0000256" key="1">
    <source>
        <dbReference type="PROSITE-ProRule" id="PRU00425"/>
    </source>
</evidence>
<feature type="domain" description="PTS EIIB type-5" evidence="3">
    <location>
        <begin position="1"/>
        <end position="86"/>
    </location>
</feature>
<dbReference type="Proteomes" id="UP000017090">
    <property type="component" value="Unassembled WGS sequence"/>
</dbReference>
<reference evidence="4 5" key="1">
    <citation type="submission" date="2013-09" db="EMBL/GenBank/DDBJ databases">
        <authorList>
            <person name="Durkin A.S."/>
            <person name="Haft D.R."/>
            <person name="McCorrison J."/>
            <person name="Torralba M."/>
            <person name="Gillis M."/>
            <person name="Haft D.H."/>
            <person name="Methe B."/>
            <person name="Sutton G."/>
            <person name="Nelson K.E."/>
        </authorList>
    </citation>
    <scope>NUCLEOTIDE SEQUENCE [LARGE SCALE GENOMIC DNA]</scope>
    <source>
        <strain evidence="4 5">BV3C16-1</strain>
    </source>
</reference>
<dbReference type="PATRIC" id="fig|1111454.3.peg.878"/>
<dbReference type="PROSITE" id="PS51102">
    <property type="entry name" value="PTS_EIIB_TYPE_5"/>
    <property type="match status" value="1"/>
</dbReference>
<dbReference type="AlphaFoldDB" id="U7UNL5"/>
<evidence type="ECO:0000256" key="2">
    <source>
        <dbReference type="SAM" id="Phobius"/>
    </source>
</evidence>
<name>U7UNL5_9FIRM</name>
<proteinExistence type="predicted"/>